<proteinExistence type="predicted"/>
<evidence type="ECO:0000313" key="2">
    <source>
        <dbReference type="Proteomes" id="UP000254337"/>
    </source>
</evidence>
<sequence>MIPYLTENTVFGCSLAPSAIIRCREGNNRKVTYNGVNLLTTGAKAQVKVGICPILTAQAQGAPQPCRCSLGTWRGFKRNVTFRQSMPFLTEKSFNVCTVCGGLIRVKASMNFKVGDGNDLDVSAVNWLHSASRGELPAEDKAIFSRSPEAVAGKEHPAKMEAENPSKARMPLTVNKESPVAIRQRCEEERDEPVLVPLLCNMDQGEKCRTCLYPKASTEVHNDSSVLRKNYENKPEREKDEYDIYYESVLGNKNESYWTNAAHHLISGNQVFKKYPEIVRLANFYNEMKNSGNTTYKGYDINGAANCIMLISKDREYRQKADDAVKKNISAYDAMSMTGIQWHLGGHSYTFAKDEIPIFHQRIKLFTKKEAKELRNYAELVENEMSKIQLSLCQRKVCRNTPRQNAAFVLRMNNLSTKIKKYLAAFREKPHHSYPYYVSLEAFRYTFGLPRTGKIAVVKGGSNDENVVLEKYRVKRFEETIINKDANLAFNPICHPSEINPQEFGLSDEVSRKACIFFCENIEHFIEIGSVDVNKLPFQVDSKHILKLPDCSGKSTEKILQSHDTEILVFLRNSTSSYAAPVRKIKERLSEAGL</sequence>
<dbReference type="Proteomes" id="UP000254337">
    <property type="component" value="Chromosome"/>
</dbReference>
<dbReference type="OrthoDB" id="5524775at2"/>
<organism evidence="1 2">
    <name type="scientific">Megasphaera stantonii</name>
    <dbReference type="NCBI Taxonomy" id="2144175"/>
    <lineage>
        <taxon>Bacteria</taxon>
        <taxon>Bacillati</taxon>
        <taxon>Bacillota</taxon>
        <taxon>Negativicutes</taxon>
        <taxon>Veillonellales</taxon>
        <taxon>Veillonellaceae</taxon>
        <taxon>Megasphaera</taxon>
    </lineage>
</organism>
<dbReference type="RefSeq" id="WP_107196594.1">
    <property type="nucleotide sequence ID" value="NZ_CP029462.1"/>
</dbReference>
<dbReference type="AlphaFoldDB" id="A0A346AY00"/>
<gene>
    <name evidence="1" type="ORF">DKB62_03705</name>
</gene>
<keyword evidence="2" id="KW-1185">Reference proteome</keyword>
<dbReference type="EMBL" id="CP029462">
    <property type="protein sequence ID" value="AXL20743.1"/>
    <property type="molecule type" value="Genomic_DNA"/>
</dbReference>
<evidence type="ECO:0008006" key="3">
    <source>
        <dbReference type="Google" id="ProtNLM"/>
    </source>
</evidence>
<accession>A0A346AY00</accession>
<name>A0A346AY00_9FIRM</name>
<reference evidence="1 2" key="1">
    <citation type="submission" date="2018-05" db="EMBL/GenBank/DDBJ databases">
        <title>Complete genome sequence of Megasphaera sp. AJH120T, isolated from the ceca of a chicken.</title>
        <authorList>
            <person name="Maki J."/>
            <person name="Looft T."/>
        </authorList>
    </citation>
    <scope>NUCLEOTIDE SEQUENCE [LARGE SCALE GENOMIC DNA]</scope>
    <source>
        <strain evidence="1 2">AJH120</strain>
    </source>
</reference>
<protein>
    <recommendedName>
        <fullName evidence="3">DUF4280 domain-containing protein</fullName>
    </recommendedName>
</protein>
<dbReference type="KEGG" id="meg:DKB62_03705"/>
<evidence type="ECO:0000313" key="1">
    <source>
        <dbReference type="EMBL" id="AXL20743.1"/>
    </source>
</evidence>